<name>A0ABU2LHX8_9ACTN</name>
<dbReference type="PANTHER" id="PTHR10909:SF382">
    <property type="entry name" value="ACYL-COENZYME A OXIDASE"/>
    <property type="match status" value="1"/>
</dbReference>
<evidence type="ECO:0000259" key="7">
    <source>
        <dbReference type="Pfam" id="PF22924"/>
    </source>
</evidence>
<keyword evidence="3" id="KW-0285">Flavoprotein</keyword>
<dbReference type="InterPro" id="IPR046373">
    <property type="entry name" value="Acyl-CoA_Oxase/DH_mid-dom_sf"/>
</dbReference>
<dbReference type="Pfam" id="PF22924">
    <property type="entry name" value="ACOX_C_alpha1"/>
    <property type="match status" value="1"/>
</dbReference>
<evidence type="ECO:0000256" key="4">
    <source>
        <dbReference type="ARBA" id="ARBA00022827"/>
    </source>
</evidence>
<evidence type="ECO:0000256" key="5">
    <source>
        <dbReference type="ARBA" id="ARBA00023002"/>
    </source>
</evidence>
<feature type="domain" description="Acyl-CoA oxidase C-terminal" evidence="6">
    <location>
        <begin position="482"/>
        <end position="579"/>
    </location>
</feature>
<dbReference type="SUPFAM" id="SSF56645">
    <property type="entry name" value="Acyl-CoA dehydrogenase NM domain-like"/>
    <property type="match status" value="1"/>
</dbReference>
<evidence type="ECO:0000259" key="6">
    <source>
        <dbReference type="Pfam" id="PF01756"/>
    </source>
</evidence>
<dbReference type="Gene3D" id="1.20.140.10">
    <property type="entry name" value="Butyryl-CoA Dehydrogenase, subunit A, domain 3"/>
    <property type="match status" value="2"/>
</dbReference>
<reference evidence="9" key="1">
    <citation type="submission" date="2023-07" db="EMBL/GenBank/DDBJ databases">
        <title>30 novel species of actinomycetes from the DSMZ collection.</title>
        <authorList>
            <person name="Nouioui I."/>
        </authorList>
    </citation>
    <scope>NUCLEOTIDE SEQUENCE [LARGE SCALE GENOMIC DNA]</scope>
    <source>
        <strain evidence="9">DSM 44918</strain>
    </source>
</reference>
<gene>
    <name evidence="8" type="ORF">RNC47_01915</name>
</gene>
<dbReference type="InterPro" id="IPR009100">
    <property type="entry name" value="AcylCoA_DH/oxidase_NM_dom_sf"/>
</dbReference>
<dbReference type="InterPro" id="IPR002655">
    <property type="entry name" value="Acyl-CoA_oxidase_C"/>
</dbReference>
<sequence length="610" mass="65529">MTQTLDTEGAVATLRGALFGPGADESHGPYWRLLSTEAFRRVAEATPERRLRDAYERLRLLNGVVPDPLAFVADPARLAAVHESLGFVDPTLTSAATIHYNLFLGSLVDEGTFSHEELAPFAAMRQVGTFLVTEVAHGNDVAAVETTATYDRVSDSFLLHTPSAGAQKFMPNASPVGGPKTGLVAARLLVDGVDEGVFLFLVRLTDATGTLPGVRVRRLPPRLGSPFDHCLTSFDQVRVERRALLGGTHARFEAGRFSCDTPRGQRYLRALRRVMVGKLCMSACAVGGARAVLSLAVRYGQGREISGLTGTARLPVFALRSHHGPLVEALATTYAMNMLYREAVSRWQHDGAGERREDAARLVSAAKAWITWRGREIGAEARERCGAQGLLVHNGIADQLAAVEGTITAEGDNQATMSKVAAELVLEHRAARHGAAAVPGGDLTRPEVAHGLLRAARNIWLDRAVAGTRQAPPGALARRNGSMGPALRAADLHVHRQAAEALARAAAETAPGAGRELLESLHLLFALRAVAEHSGDLLAQGLIAADQVERLPLLREALITRIARHARTLVDAFAVPEAFFAGIPIASADYVTAYDDPEGPWHTPPRQRRR</sequence>
<dbReference type="EMBL" id="JAVREM010000001">
    <property type="protein sequence ID" value="MDT0317090.1"/>
    <property type="molecule type" value="Genomic_DNA"/>
</dbReference>
<accession>A0ABU2LHX8</accession>
<protein>
    <submittedName>
        <fullName evidence="8">Acyl-CoA dehydrogenase</fullName>
    </submittedName>
</protein>
<feature type="domain" description="Acyl-CoA oxidase C-alpha1" evidence="7">
    <location>
        <begin position="281"/>
        <end position="424"/>
    </location>
</feature>
<evidence type="ECO:0000313" key="8">
    <source>
        <dbReference type="EMBL" id="MDT0317090.1"/>
    </source>
</evidence>
<evidence type="ECO:0000256" key="3">
    <source>
        <dbReference type="ARBA" id="ARBA00022630"/>
    </source>
</evidence>
<proteinExistence type="inferred from homology"/>
<dbReference type="PANTHER" id="PTHR10909">
    <property type="entry name" value="ELECTRON TRANSPORT OXIDOREDUCTASE"/>
    <property type="match status" value="1"/>
</dbReference>
<dbReference type="InterPro" id="IPR012258">
    <property type="entry name" value="Acyl-CoA_oxidase"/>
</dbReference>
<dbReference type="InterPro" id="IPR055060">
    <property type="entry name" value="ACOX_C_alpha1"/>
</dbReference>
<keyword evidence="5" id="KW-0560">Oxidoreductase</keyword>
<evidence type="ECO:0000313" key="9">
    <source>
        <dbReference type="Proteomes" id="UP001183420"/>
    </source>
</evidence>
<dbReference type="Pfam" id="PF01756">
    <property type="entry name" value="ACOX"/>
    <property type="match status" value="1"/>
</dbReference>
<comment type="cofactor">
    <cofactor evidence="1">
        <name>FAD</name>
        <dbReference type="ChEBI" id="CHEBI:57692"/>
    </cofactor>
</comment>
<comment type="caution">
    <text evidence="8">The sequence shown here is derived from an EMBL/GenBank/DDBJ whole genome shotgun (WGS) entry which is preliminary data.</text>
</comment>
<organism evidence="8 9">
    <name type="scientific">Streptomyces millisiae</name>
    <dbReference type="NCBI Taxonomy" id="3075542"/>
    <lineage>
        <taxon>Bacteria</taxon>
        <taxon>Bacillati</taxon>
        <taxon>Actinomycetota</taxon>
        <taxon>Actinomycetes</taxon>
        <taxon>Kitasatosporales</taxon>
        <taxon>Streptomycetaceae</taxon>
        <taxon>Streptomyces</taxon>
    </lineage>
</organism>
<keyword evidence="4" id="KW-0274">FAD</keyword>
<keyword evidence="9" id="KW-1185">Reference proteome</keyword>
<dbReference type="InterPro" id="IPR036250">
    <property type="entry name" value="AcylCo_DH-like_C"/>
</dbReference>
<dbReference type="Proteomes" id="UP001183420">
    <property type="component" value="Unassembled WGS sequence"/>
</dbReference>
<evidence type="ECO:0000256" key="2">
    <source>
        <dbReference type="ARBA" id="ARBA00006288"/>
    </source>
</evidence>
<dbReference type="Gene3D" id="2.40.110.10">
    <property type="entry name" value="Butyryl-CoA Dehydrogenase, subunit A, domain 2"/>
    <property type="match status" value="1"/>
</dbReference>
<dbReference type="SUPFAM" id="SSF47203">
    <property type="entry name" value="Acyl-CoA dehydrogenase C-terminal domain-like"/>
    <property type="match status" value="2"/>
</dbReference>
<evidence type="ECO:0000256" key="1">
    <source>
        <dbReference type="ARBA" id="ARBA00001974"/>
    </source>
</evidence>
<comment type="similarity">
    <text evidence="2">Belongs to the acyl-CoA oxidase family.</text>
</comment>